<evidence type="ECO:0000313" key="1">
    <source>
        <dbReference type="EMBL" id="PNX88266.1"/>
    </source>
</evidence>
<evidence type="ECO:0000313" key="2">
    <source>
        <dbReference type="Proteomes" id="UP000236291"/>
    </source>
</evidence>
<dbReference type="EMBL" id="ASHM01056070">
    <property type="protein sequence ID" value="PNX88266.1"/>
    <property type="molecule type" value="Genomic_DNA"/>
</dbReference>
<dbReference type="Proteomes" id="UP000236291">
    <property type="component" value="Unassembled WGS sequence"/>
</dbReference>
<name>A0A2K3MBV7_TRIPR</name>
<reference evidence="1 2" key="1">
    <citation type="journal article" date="2014" name="Am. J. Bot.">
        <title>Genome assembly and annotation for red clover (Trifolium pratense; Fabaceae).</title>
        <authorList>
            <person name="Istvanek J."/>
            <person name="Jaros M."/>
            <person name="Krenek A."/>
            <person name="Repkova J."/>
        </authorList>
    </citation>
    <scope>NUCLEOTIDE SEQUENCE [LARGE SCALE GENOMIC DNA]</scope>
    <source>
        <strain evidence="2">cv. Tatra</strain>
        <tissue evidence="1">Young leaves</tissue>
    </source>
</reference>
<proteinExistence type="predicted"/>
<organism evidence="1 2">
    <name type="scientific">Trifolium pratense</name>
    <name type="common">Red clover</name>
    <dbReference type="NCBI Taxonomy" id="57577"/>
    <lineage>
        <taxon>Eukaryota</taxon>
        <taxon>Viridiplantae</taxon>
        <taxon>Streptophyta</taxon>
        <taxon>Embryophyta</taxon>
        <taxon>Tracheophyta</taxon>
        <taxon>Spermatophyta</taxon>
        <taxon>Magnoliopsida</taxon>
        <taxon>eudicotyledons</taxon>
        <taxon>Gunneridae</taxon>
        <taxon>Pentapetalae</taxon>
        <taxon>rosids</taxon>
        <taxon>fabids</taxon>
        <taxon>Fabales</taxon>
        <taxon>Fabaceae</taxon>
        <taxon>Papilionoideae</taxon>
        <taxon>50 kb inversion clade</taxon>
        <taxon>NPAAA clade</taxon>
        <taxon>Hologalegina</taxon>
        <taxon>IRL clade</taxon>
        <taxon>Trifolieae</taxon>
        <taxon>Trifolium</taxon>
    </lineage>
</organism>
<sequence length="195" mass="22017">RFLVCPSDVDVEVSALKTKICDTLDMVGEEIKAKIGKRDLKVVSLMREAIERASLKRLTMFNLEEAESSRATTVSARKAADDMLLHVFKNCWVDSKLFKCLEDQRIETERIAQEAALLDQEQVLMIDYPEDGGSSSDKGKVPMEADVDHLRVLEQAIEEQRSDHQVLASKVDSLDSKVDDLHTKFETIIALLRKP</sequence>
<dbReference type="AlphaFoldDB" id="A0A2K3MBV7"/>
<comment type="caution">
    <text evidence="1">The sequence shown here is derived from an EMBL/GenBank/DDBJ whole genome shotgun (WGS) entry which is preliminary data.</text>
</comment>
<reference evidence="1 2" key="2">
    <citation type="journal article" date="2017" name="Front. Plant Sci.">
        <title>Gene Classification and Mining of Molecular Markers Useful in Red Clover (Trifolium pratense) Breeding.</title>
        <authorList>
            <person name="Istvanek J."/>
            <person name="Dluhosova J."/>
            <person name="Dluhos P."/>
            <person name="Patkova L."/>
            <person name="Nedelnik J."/>
            <person name="Repkova J."/>
        </authorList>
    </citation>
    <scope>NUCLEOTIDE SEQUENCE [LARGE SCALE GENOMIC DNA]</scope>
    <source>
        <strain evidence="2">cv. Tatra</strain>
        <tissue evidence="1">Young leaves</tissue>
    </source>
</reference>
<accession>A0A2K3MBV7</accession>
<dbReference type="ExpressionAtlas" id="A0A2K3MBV7">
    <property type="expression patterns" value="baseline"/>
</dbReference>
<protein>
    <submittedName>
        <fullName evidence="1">Uncharacterized protein</fullName>
    </submittedName>
</protein>
<feature type="non-terminal residue" evidence="1">
    <location>
        <position position="1"/>
    </location>
</feature>
<gene>
    <name evidence="1" type="ORF">L195_g044369</name>
</gene>